<reference evidence="2 3" key="1">
    <citation type="journal article" date="2016" name="Nat. Commun.">
        <title>Thousands of microbial genomes shed light on interconnected biogeochemical processes in an aquifer system.</title>
        <authorList>
            <person name="Anantharaman K."/>
            <person name="Brown C.T."/>
            <person name="Hug L.A."/>
            <person name="Sharon I."/>
            <person name="Castelle C.J."/>
            <person name="Probst A.J."/>
            <person name="Thomas B.C."/>
            <person name="Singh A."/>
            <person name="Wilkins M.J."/>
            <person name="Karaoz U."/>
            <person name="Brodie E.L."/>
            <person name="Williams K.H."/>
            <person name="Hubbard S.S."/>
            <person name="Banfield J.F."/>
        </authorList>
    </citation>
    <scope>NUCLEOTIDE SEQUENCE [LARGE SCALE GENOMIC DNA]</scope>
</reference>
<keyword evidence="1" id="KW-0677">Repeat</keyword>
<dbReference type="InterPro" id="IPR051210">
    <property type="entry name" value="Ub_ligase/GEF_domain"/>
</dbReference>
<accession>A0A1F6DL06</accession>
<comment type="caution">
    <text evidence="2">The sequence shown here is derived from an EMBL/GenBank/DDBJ whole genome shotgun (WGS) entry which is preliminary data.</text>
</comment>
<dbReference type="Pfam" id="PF00415">
    <property type="entry name" value="RCC1"/>
    <property type="match status" value="6"/>
</dbReference>
<sequence length="921" mass="96951">MQKKNIFLALIAVTFLLIVGIVIRYTTAADVSTSATIENAPPTIDEIRFSQTEYGTSDFPSGINLSVGTDTPLHIAGIITDLNGDGDIATTSVVFFRSGVTSSCTEDKNNCYKVDVCAVDTSYGDDTQAQFNCPVSLAFWTDATDTAGRFNTEVWQALATVSDNAGNEHSLIADTSVNSLLALNLPEGIDYGTRSLGEESTAANNVEYILTQRGNTKADVEVKGATMSCSVLGKLATTTQAYALTDVGHVSSVTLTDVFTPVDVNVEYRDDDNAESTKPLYWNIKIPPTGVKGFCTGSNTIVIIADAPGLGTLYDGKLSNVAYSSPTYSGRTNAAGRFSYAADETMTFSIGAVTLGAIDTNDIPVDQNLMIHDLVGTAYTNTTDTALVQMARFLQSTGGVSGGIISIPEQAHTSFTTPLTFATVSDSTLQTELTKISKSLIAAFPARQHVAQTIQSLGKATFPETTVTLNADELLVDMLGSTGLAWTSENAEVCSGVGTSTSGSQSTGSLATSTTYIISCEGLLGSATKSITVSVAPTRAVRIGVGYHHTFITKADGTLWTWGSNDAGQLGLGDTTARTSPTQVGIDTNWQYVTGGASVTSSLGFSIGIKQDGTLRAWGYNAEGQLGLGDTTNRSTRTQVGTETNWKSVVAGTAHVAALKTDGTLWVWGWNSSGQLGLGDTTNRSTPTQIGTATDWKSVVTGNVHTLAIKTDGTLYAWGGNTSGQLGLGDTSNRSTPTQIGSETDWVSVGIGGSFSFARKADGTLWGWGLNGNYQLGLGEGNNSNELSPVQIGSATDWQNVVGAIGGGFMVATKQDGSMWSWGINDNGRTGLGTSTGYAYVPTQIGTETTWSPYIAAAGGRFAIAVRQDNTVWVWGKNDTGQLGLGDTEDKLVPTQHTNFLTKIKSLQKFTLANIFNIFTR</sequence>
<dbReference type="PROSITE" id="PS50012">
    <property type="entry name" value="RCC1_3"/>
    <property type="match status" value="7"/>
</dbReference>
<dbReference type="InterPro" id="IPR009091">
    <property type="entry name" value="RCC1/BLIP-II"/>
</dbReference>
<protein>
    <submittedName>
        <fullName evidence="2">Uncharacterized protein</fullName>
    </submittedName>
</protein>
<organism evidence="2 3">
    <name type="scientific">Candidatus Kaiserbacteria bacterium RIFCSPHIGHO2_02_FULL_49_34</name>
    <dbReference type="NCBI Taxonomy" id="1798491"/>
    <lineage>
        <taxon>Bacteria</taxon>
        <taxon>Candidatus Kaiseribacteriota</taxon>
    </lineage>
</organism>
<dbReference type="EMBL" id="MFLE01000011">
    <property type="protein sequence ID" value="OGG62076.1"/>
    <property type="molecule type" value="Genomic_DNA"/>
</dbReference>
<name>A0A1F6DL06_9BACT</name>
<dbReference type="STRING" id="1798491.A3C87_02180"/>
<dbReference type="PRINTS" id="PR00633">
    <property type="entry name" value="RCCNDNSATION"/>
</dbReference>
<dbReference type="PANTHER" id="PTHR22870">
    <property type="entry name" value="REGULATOR OF CHROMOSOME CONDENSATION"/>
    <property type="match status" value="1"/>
</dbReference>
<dbReference type="AlphaFoldDB" id="A0A1F6DL06"/>
<dbReference type="Proteomes" id="UP000176511">
    <property type="component" value="Unassembled WGS sequence"/>
</dbReference>
<dbReference type="SUPFAM" id="SSF50985">
    <property type="entry name" value="RCC1/BLIP-II"/>
    <property type="match status" value="2"/>
</dbReference>
<evidence type="ECO:0000256" key="1">
    <source>
        <dbReference type="ARBA" id="ARBA00022737"/>
    </source>
</evidence>
<dbReference type="InterPro" id="IPR000408">
    <property type="entry name" value="Reg_chr_condens"/>
</dbReference>
<dbReference type="PANTHER" id="PTHR22870:SF408">
    <property type="entry name" value="OS09G0560450 PROTEIN"/>
    <property type="match status" value="1"/>
</dbReference>
<dbReference type="Gene3D" id="2.130.10.30">
    <property type="entry name" value="Regulator of chromosome condensation 1/beta-lactamase-inhibitor protein II"/>
    <property type="match status" value="2"/>
</dbReference>
<proteinExistence type="predicted"/>
<evidence type="ECO:0000313" key="2">
    <source>
        <dbReference type="EMBL" id="OGG62076.1"/>
    </source>
</evidence>
<gene>
    <name evidence="2" type="ORF">A3C87_02180</name>
</gene>
<evidence type="ECO:0000313" key="3">
    <source>
        <dbReference type="Proteomes" id="UP000176511"/>
    </source>
</evidence>